<dbReference type="InterPro" id="IPR044066">
    <property type="entry name" value="TRIAD_supradom"/>
</dbReference>
<dbReference type="FunFam" id="3.30.40.10:FF:000230">
    <property type="entry name" value="RBR-type E3 ubiquitin transferase"/>
    <property type="match status" value="1"/>
</dbReference>
<keyword evidence="9" id="KW-0677">Repeat</keyword>
<dbReference type="GeneID" id="108843043"/>
<dbReference type="SMART" id="SM00647">
    <property type="entry name" value="IBR"/>
    <property type="match status" value="2"/>
</dbReference>
<dbReference type="Gene3D" id="3.30.420.10">
    <property type="entry name" value="Ribonuclease H-like superfamily/Ribonuclease H"/>
    <property type="match status" value="1"/>
</dbReference>
<dbReference type="InterPro" id="IPR017907">
    <property type="entry name" value="Znf_RING_CS"/>
</dbReference>
<evidence type="ECO:0000259" key="14">
    <source>
        <dbReference type="PROSITE" id="PS50089"/>
    </source>
</evidence>
<keyword evidence="7" id="KW-0808">Transferase</keyword>
<dbReference type="PROSITE" id="PS51873">
    <property type="entry name" value="TRIAD"/>
    <property type="match status" value="1"/>
</dbReference>
<evidence type="ECO:0000256" key="6">
    <source>
        <dbReference type="ARBA" id="ARBA00012251"/>
    </source>
</evidence>
<dbReference type="InterPro" id="IPR036397">
    <property type="entry name" value="RNaseH_sf"/>
</dbReference>
<dbReference type="OrthoDB" id="10009520at2759"/>
<name>A0A6J0MGJ4_RAPSA</name>
<reference evidence="16" key="1">
    <citation type="journal article" date="2019" name="Database">
        <title>The radish genome database (RadishGD): an integrated information resource for radish genomics.</title>
        <authorList>
            <person name="Yu H.J."/>
            <person name="Baek S."/>
            <person name="Lee Y.J."/>
            <person name="Cho A."/>
            <person name="Mun J.H."/>
        </authorList>
    </citation>
    <scope>NUCLEOTIDE SEQUENCE [LARGE SCALE GENOMIC DNA]</scope>
    <source>
        <strain evidence="16">cv. WK10039</strain>
    </source>
</reference>
<evidence type="ECO:0000259" key="15">
    <source>
        <dbReference type="PROSITE" id="PS51873"/>
    </source>
</evidence>
<dbReference type="PANTHER" id="PTHR11685">
    <property type="entry name" value="RBR FAMILY RING FINGER AND IBR DOMAIN-CONTAINING"/>
    <property type="match status" value="1"/>
</dbReference>
<dbReference type="Gene3D" id="3.30.40.10">
    <property type="entry name" value="Zinc/RING finger domain, C3HC4 (zinc finger)"/>
    <property type="match status" value="1"/>
</dbReference>
<dbReference type="PROSITE" id="PS00518">
    <property type="entry name" value="ZF_RING_1"/>
    <property type="match status" value="1"/>
</dbReference>
<organism evidence="16 17">
    <name type="scientific">Raphanus sativus</name>
    <name type="common">Radish</name>
    <name type="synonym">Raphanus raphanistrum var. sativus</name>
    <dbReference type="NCBI Taxonomy" id="3726"/>
    <lineage>
        <taxon>Eukaryota</taxon>
        <taxon>Viridiplantae</taxon>
        <taxon>Streptophyta</taxon>
        <taxon>Embryophyta</taxon>
        <taxon>Tracheophyta</taxon>
        <taxon>Spermatophyta</taxon>
        <taxon>Magnoliopsida</taxon>
        <taxon>eudicotyledons</taxon>
        <taxon>Gunneridae</taxon>
        <taxon>Pentapetalae</taxon>
        <taxon>rosids</taxon>
        <taxon>malvids</taxon>
        <taxon>Brassicales</taxon>
        <taxon>Brassicaceae</taxon>
        <taxon>Brassiceae</taxon>
        <taxon>Raphanus</taxon>
    </lineage>
</organism>
<feature type="domain" description="RING-type" evidence="15">
    <location>
        <begin position="209"/>
        <end position="429"/>
    </location>
</feature>
<feature type="domain" description="RING-type" evidence="14">
    <location>
        <begin position="213"/>
        <end position="257"/>
    </location>
</feature>
<dbReference type="FunFam" id="3.30.420.10:FF:000076">
    <property type="entry name" value="RBR-type E3 ubiquitin transferase"/>
    <property type="match status" value="1"/>
</dbReference>
<evidence type="ECO:0000256" key="10">
    <source>
        <dbReference type="ARBA" id="ARBA00022771"/>
    </source>
</evidence>
<proteinExistence type="inferred from homology"/>
<dbReference type="FunFam" id="1.20.120.1750:FF:000021">
    <property type="entry name" value="RBR-type E3 ubiquitin transferase"/>
    <property type="match status" value="1"/>
</dbReference>
<dbReference type="Gene3D" id="1.20.120.1750">
    <property type="match status" value="1"/>
</dbReference>
<evidence type="ECO:0000256" key="12">
    <source>
        <dbReference type="ARBA" id="ARBA00022833"/>
    </source>
</evidence>
<dbReference type="InterPro" id="IPR001841">
    <property type="entry name" value="Znf_RING"/>
</dbReference>
<dbReference type="InterPro" id="IPR012337">
    <property type="entry name" value="RNaseH-like_sf"/>
</dbReference>
<dbReference type="GO" id="GO:0016567">
    <property type="term" value="P:protein ubiquitination"/>
    <property type="evidence" value="ECO:0007669"/>
    <property type="project" value="UniProtKB-UniPathway"/>
</dbReference>
<evidence type="ECO:0000256" key="11">
    <source>
        <dbReference type="ARBA" id="ARBA00022786"/>
    </source>
</evidence>
<evidence type="ECO:0000256" key="8">
    <source>
        <dbReference type="ARBA" id="ARBA00022723"/>
    </source>
</evidence>
<keyword evidence="8" id="KW-0479">Metal-binding</keyword>
<evidence type="ECO:0000256" key="5">
    <source>
        <dbReference type="ARBA" id="ARBA00005884"/>
    </source>
</evidence>
<evidence type="ECO:0000313" key="17">
    <source>
        <dbReference type="RefSeq" id="XP_018471630.1"/>
    </source>
</evidence>
<dbReference type="GO" id="GO:0003676">
    <property type="term" value="F:nucleic acid binding"/>
    <property type="evidence" value="ECO:0007669"/>
    <property type="project" value="InterPro"/>
</dbReference>
<keyword evidence="16" id="KW-1185">Reference proteome</keyword>
<dbReference type="CDD" id="cd22582">
    <property type="entry name" value="BRcat_RBR_unk"/>
    <property type="match status" value="1"/>
</dbReference>
<comment type="cofactor">
    <cofactor evidence="2">
        <name>Zn(2+)</name>
        <dbReference type="ChEBI" id="CHEBI:29105"/>
    </cofactor>
</comment>
<dbReference type="SUPFAM" id="SSF53098">
    <property type="entry name" value="Ribonuclease H-like"/>
    <property type="match status" value="1"/>
</dbReference>
<dbReference type="GO" id="GO:0008270">
    <property type="term" value="F:zinc ion binding"/>
    <property type="evidence" value="ECO:0007669"/>
    <property type="project" value="UniProtKB-KW"/>
</dbReference>
<dbReference type="PROSITE" id="PS50089">
    <property type="entry name" value="ZF_RING_2"/>
    <property type="match status" value="1"/>
</dbReference>
<keyword evidence="12" id="KW-0862">Zinc</keyword>
<evidence type="ECO:0000256" key="4">
    <source>
        <dbReference type="ARBA" id="ARBA00004906"/>
    </source>
</evidence>
<evidence type="ECO:0000256" key="1">
    <source>
        <dbReference type="ARBA" id="ARBA00001798"/>
    </source>
</evidence>
<evidence type="ECO:0000256" key="7">
    <source>
        <dbReference type="ARBA" id="ARBA00022679"/>
    </source>
</evidence>
<dbReference type="AlphaFoldDB" id="A0A6J0MGJ4"/>
<dbReference type="RefSeq" id="XP_018471630.1">
    <property type="nucleotide sequence ID" value="XM_018616128.2"/>
</dbReference>
<dbReference type="RefSeq" id="XP_018471631.1">
    <property type="nucleotide sequence ID" value="XM_018616129.2"/>
</dbReference>
<dbReference type="Pfam" id="PF01485">
    <property type="entry name" value="IBR"/>
    <property type="match status" value="2"/>
</dbReference>
<dbReference type="Pfam" id="PF13456">
    <property type="entry name" value="RVT_3"/>
    <property type="match status" value="1"/>
</dbReference>
<dbReference type="GO" id="GO:0061630">
    <property type="term" value="F:ubiquitin protein ligase activity"/>
    <property type="evidence" value="ECO:0007669"/>
    <property type="project" value="UniProtKB-EC"/>
</dbReference>
<dbReference type="InterPro" id="IPR018957">
    <property type="entry name" value="Znf_C3HC4_RING-type"/>
</dbReference>
<comment type="catalytic activity">
    <reaction evidence="1">
        <text>[E2 ubiquitin-conjugating enzyme]-S-ubiquitinyl-L-cysteine + [acceptor protein]-L-lysine = [E2 ubiquitin-conjugating enzyme]-L-cysteine + [acceptor protein]-N(6)-ubiquitinyl-L-lysine.</text>
        <dbReference type="EC" id="2.3.2.31"/>
    </reaction>
</comment>
<dbReference type="InterPro" id="IPR002156">
    <property type="entry name" value="RNaseH_domain"/>
</dbReference>
<evidence type="ECO:0000313" key="16">
    <source>
        <dbReference type="Proteomes" id="UP000504610"/>
    </source>
</evidence>
<dbReference type="UniPathway" id="UPA00143"/>
<accession>A0A6J0MGJ4</accession>
<dbReference type="GO" id="GO:0004523">
    <property type="term" value="F:RNA-DNA hybrid ribonuclease activity"/>
    <property type="evidence" value="ECO:0007669"/>
    <property type="project" value="InterPro"/>
</dbReference>
<dbReference type="SUPFAM" id="SSF57850">
    <property type="entry name" value="RING/U-box"/>
    <property type="match status" value="2"/>
</dbReference>
<keyword evidence="11" id="KW-0833">Ubl conjugation pathway</keyword>
<dbReference type="CDD" id="cd22584">
    <property type="entry name" value="Rcat_RBR_unk"/>
    <property type="match status" value="1"/>
</dbReference>
<gene>
    <name evidence="17 18" type="primary">LOC108843043</name>
</gene>
<comment type="similarity">
    <text evidence="5">Belongs to the RBR family. Ariadne subfamily.</text>
</comment>
<reference evidence="17 18" key="2">
    <citation type="submission" date="2025-04" db="UniProtKB">
        <authorList>
            <consortium name="RefSeq"/>
        </authorList>
    </citation>
    <scope>IDENTIFICATION</scope>
    <source>
        <tissue evidence="17 18">Leaf</tissue>
    </source>
</reference>
<keyword evidence="10 13" id="KW-0863">Zinc-finger</keyword>
<sequence>MENQEVSCGGDVELPLNHTGDEEDFRSCCGDEEVWLKESDDNTAIIVAEEKEEEKKDELDDEFSVKMFFKGVSLSERGDSSSGYSGIGVVLERSGGFELIQVQKKLEFYAEESVANYLALLDGLTVALQNNLCSLVAVTDSELLYNQITCEEKLETPLLVALRERVLEKTSDLDGFVLKLAPFSDLDQALTLAQVAVGIVSCNLDVDKPAENCSICCEDRLSEMMLTLKCTHKFCSHCMKTYVEGKVNSSEVPIRCPHLQCKHYLSSAECKTFLPVASFNSFEEANMRSTNNGKVYCPYPNCSFLLDPRECLSPGSASSSSSSLSENICCVKCPLCERFVCVDCGVPWHDSMSCEEFQILPVDERYPDDITLHRLARYKRWKRCQQCRIMIELAQGCNHMTCRCGHEFCYCCGAEYREGQQTCTCAFWDDEEEDEDNSESENTIQELEQWPWDTFSSIPTVMDAYSEQERSQLALIQRFLAGGGFSLSDHHTTYQSPPPPPPPPCTTESSYVEAAMKDLHQLPWLERFVAVISDDYYEEFSSQ</sequence>
<dbReference type="InterPro" id="IPR013083">
    <property type="entry name" value="Znf_RING/FYVE/PHD"/>
</dbReference>
<dbReference type="InterPro" id="IPR002867">
    <property type="entry name" value="IBR_dom"/>
</dbReference>
<evidence type="ECO:0000256" key="9">
    <source>
        <dbReference type="ARBA" id="ARBA00022737"/>
    </source>
</evidence>
<dbReference type="Proteomes" id="UP000504610">
    <property type="component" value="Chromosome 2"/>
</dbReference>
<dbReference type="KEGG" id="rsz:108843043"/>
<dbReference type="InterPro" id="IPR031127">
    <property type="entry name" value="E3_UB_ligase_RBR"/>
</dbReference>
<evidence type="ECO:0000256" key="3">
    <source>
        <dbReference type="ARBA" id="ARBA00003976"/>
    </source>
</evidence>
<comment type="function">
    <text evidence="3">Might act as an E3 ubiquitin-protein ligase, or as part of E3 complex, which accepts ubiquitin from specific E2 ubiquitin-conjugating enzymes and then transfers it to substrates.</text>
</comment>
<comment type="pathway">
    <text evidence="4">Protein modification; protein ubiquitination.</text>
</comment>
<dbReference type="EC" id="2.3.2.31" evidence="6"/>
<evidence type="ECO:0000256" key="13">
    <source>
        <dbReference type="PROSITE-ProRule" id="PRU00175"/>
    </source>
</evidence>
<evidence type="ECO:0000256" key="2">
    <source>
        <dbReference type="ARBA" id="ARBA00001947"/>
    </source>
</evidence>
<dbReference type="Pfam" id="PF00097">
    <property type="entry name" value="zf-C3HC4"/>
    <property type="match status" value="1"/>
</dbReference>
<protein>
    <recommendedName>
        <fullName evidence="6">RBR-type E3 ubiquitin transferase</fullName>
        <ecNumber evidence="6">2.3.2.31</ecNumber>
    </recommendedName>
</protein>
<evidence type="ECO:0000313" key="18">
    <source>
        <dbReference type="RefSeq" id="XP_018471631.1"/>
    </source>
</evidence>